<dbReference type="AlphaFoldDB" id="A0A1M5WFB5"/>
<proteinExistence type="predicted"/>
<evidence type="ECO:0000313" key="3">
    <source>
        <dbReference type="Proteomes" id="UP000189796"/>
    </source>
</evidence>
<organism evidence="2 3">
    <name type="scientific">Bradyrhizobium erythrophlei</name>
    <dbReference type="NCBI Taxonomy" id="1437360"/>
    <lineage>
        <taxon>Bacteria</taxon>
        <taxon>Pseudomonadati</taxon>
        <taxon>Pseudomonadota</taxon>
        <taxon>Alphaproteobacteria</taxon>
        <taxon>Hyphomicrobiales</taxon>
        <taxon>Nitrobacteraceae</taxon>
        <taxon>Bradyrhizobium</taxon>
    </lineage>
</organism>
<dbReference type="Pfam" id="PF07179">
    <property type="entry name" value="SseB"/>
    <property type="match status" value="1"/>
</dbReference>
<dbReference type="InterPro" id="IPR009839">
    <property type="entry name" value="SseB_N"/>
</dbReference>
<evidence type="ECO:0000259" key="1">
    <source>
        <dbReference type="Pfam" id="PF07179"/>
    </source>
</evidence>
<evidence type="ECO:0000313" key="2">
    <source>
        <dbReference type="EMBL" id="SHH86205.1"/>
    </source>
</evidence>
<dbReference type="OrthoDB" id="8227595at2"/>
<protein>
    <submittedName>
        <fullName evidence="2">SseB protein N-terminal domain-containing protein</fullName>
    </submittedName>
</protein>
<sequence length="139" mass="15900">MFEPENHLEALMQAAGKDPGVVPAFYKALLETEIYVLTPEMPMKPGRRRSLKFQEKINIATVEFQGMKWHPAFTSKKRISDYLNEPETCLGAAARNLFELLPNSNFWLNPLSECQKPMPASEIALLMNGEIFEKLKKTR</sequence>
<name>A0A1M5WFB5_9BRAD</name>
<reference evidence="2 3" key="1">
    <citation type="submission" date="2016-11" db="EMBL/GenBank/DDBJ databases">
        <authorList>
            <person name="Jaros S."/>
            <person name="Januszkiewicz K."/>
            <person name="Wedrychowicz H."/>
        </authorList>
    </citation>
    <scope>NUCLEOTIDE SEQUENCE [LARGE SCALE GENOMIC DNA]</scope>
    <source>
        <strain evidence="2 3">GAS138</strain>
    </source>
</reference>
<gene>
    <name evidence="2" type="ORF">SAMN05443248_6546</name>
</gene>
<feature type="domain" description="SseB protein N-terminal" evidence="1">
    <location>
        <begin position="9"/>
        <end position="124"/>
    </location>
</feature>
<accession>A0A1M5WFB5</accession>
<dbReference type="EMBL" id="LT670817">
    <property type="protein sequence ID" value="SHH86205.1"/>
    <property type="molecule type" value="Genomic_DNA"/>
</dbReference>
<dbReference type="Proteomes" id="UP000189796">
    <property type="component" value="Chromosome I"/>
</dbReference>
<dbReference type="RefSeq" id="WP_079607643.1">
    <property type="nucleotide sequence ID" value="NZ_LT670817.1"/>
</dbReference>